<dbReference type="InterPro" id="IPR016156">
    <property type="entry name" value="FAD/NAD-linked_Rdtase_dimer_sf"/>
</dbReference>
<dbReference type="InterPro" id="IPR001763">
    <property type="entry name" value="Rhodanese-like_dom"/>
</dbReference>
<dbReference type="Pfam" id="PF02852">
    <property type="entry name" value="Pyr_redox_dim"/>
    <property type="match status" value="1"/>
</dbReference>
<name>A0A4Q7LSH6_9MICO</name>
<dbReference type="SMART" id="SM00450">
    <property type="entry name" value="RHOD"/>
    <property type="match status" value="1"/>
</dbReference>
<evidence type="ECO:0000256" key="4">
    <source>
        <dbReference type="ARBA" id="ARBA00022827"/>
    </source>
</evidence>
<evidence type="ECO:0000256" key="1">
    <source>
        <dbReference type="ARBA" id="ARBA00001974"/>
    </source>
</evidence>
<keyword evidence="3" id="KW-0285">Flavoprotein</keyword>
<dbReference type="InterPro" id="IPR050260">
    <property type="entry name" value="FAD-bd_OxRdtase"/>
</dbReference>
<dbReference type="AlphaFoldDB" id="A0A4Q7LSH6"/>
<evidence type="ECO:0000256" key="5">
    <source>
        <dbReference type="ARBA" id="ARBA00023002"/>
    </source>
</evidence>
<dbReference type="PRINTS" id="PR00411">
    <property type="entry name" value="PNDRDTASEI"/>
</dbReference>
<dbReference type="PROSITE" id="PS50206">
    <property type="entry name" value="RHODANESE_3"/>
    <property type="match status" value="1"/>
</dbReference>
<dbReference type="Gene3D" id="3.40.250.10">
    <property type="entry name" value="Rhodanese-like domain"/>
    <property type="match status" value="1"/>
</dbReference>
<comment type="similarity">
    <text evidence="2">Belongs to the class-III pyridine nucleotide-disulfide oxidoreductase family.</text>
</comment>
<feature type="domain" description="Rhodanese" evidence="7">
    <location>
        <begin position="488"/>
        <end position="574"/>
    </location>
</feature>
<dbReference type="PANTHER" id="PTHR43429:SF1">
    <property type="entry name" value="NAD(P)H SULFUR OXIDOREDUCTASE (COA-DEPENDENT)"/>
    <property type="match status" value="1"/>
</dbReference>
<dbReference type="InterPro" id="IPR036188">
    <property type="entry name" value="FAD/NAD-bd_sf"/>
</dbReference>
<comment type="cofactor">
    <cofactor evidence="1">
        <name>FAD</name>
        <dbReference type="ChEBI" id="CHEBI:57692"/>
    </cofactor>
</comment>
<dbReference type="SUPFAM" id="SSF51905">
    <property type="entry name" value="FAD/NAD(P)-binding domain"/>
    <property type="match status" value="1"/>
</dbReference>
<evidence type="ECO:0000259" key="7">
    <source>
        <dbReference type="PROSITE" id="PS50206"/>
    </source>
</evidence>
<comment type="caution">
    <text evidence="8">The sequence shown here is derived from an EMBL/GenBank/DDBJ whole genome shotgun (WGS) entry which is preliminary data.</text>
</comment>
<dbReference type="SUPFAM" id="SSF52821">
    <property type="entry name" value="Rhodanese/Cell cycle control phosphatase"/>
    <property type="match status" value="1"/>
</dbReference>
<dbReference type="Proteomes" id="UP000293519">
    <property type="component" value="Unassembled WGS sequence"/>
</dbReference>
<keyword evidence="9" id="KW-1185">Reference proteome</keyword>
<dbReference type="Pfam" id="PF07992">
    <property type="entry name" value="Pyr_redox_2"/>
    <property type="match status" value="1"/>
</dbReference>
<organism evidence="8 9">
    <name type="scientific">Microcella putealis</name>
    <dbReference type="NCBI Taxonomy" id="337005"/>
    <lineage>
        <taxon>Bacteria</taxon>
        <taxon>Bacillati</taxon>
        <taxon>Actinomycetota</taxon>
        <taxon>Actinomycetes</taxon>
        <taxon>Micrococcales</taxon>
        <taxon>Microbacteriaceae</taxon>
        <taxon>Microcella</taxon>
    </lineage>
</organism>
<dbReference type="Gene3D" id="3.50.50.60">
    <property type="entry name" value="FAD/NAD(P)-binding domain"/>
    <property type="match status" value="2"/>
</dbReference>
<keyword evidence="6" id="KW-0676">Redox-active center</keyword>
<evidence type="ECO:0000313" key="8">
    <source>
        <dbReference type="EMBL" id="RZS57634.1"/>
    </source>
</evidence>
<dbReference type="EMBL" id="SGWW01000002">
    <property type="protein sequence ID" value="RZS57634.1"/>
    <property type="molecule type" value="Genomic_DNA"/>
</dbReference>
<dbReference type="InterPro" id="IPR004099">
    <property type="entry name" value="Pyr_nucl-diS_OxRdtase_dimer"/>
</dbReference>
<keyword evidence="4" id="KW-0274">FAD</keyword>
<gene>
    <name evidence="8" type="ORF">EV141_1348</name>
</gene>
<dbReference type="Pfam" id="PF00581">
    <property type="entry name" value="Rhodanese"/>
    <property type="match status" value="1"/>
</dbReference>
<dbReference type="SUPFAM" id="SSF55424">
    <property type="entry name" value="FAD/NAD-linked reductases, dimerisation (C-terminal) domain"/>
    <property type="match status" value="1"/>
</dbReference>
<dbReference type="InterPro" id="IPR036873">
    <property type="entry name" value="Rhodanese-like_dom_sf"/>
</dbReference>
<dbReference type="PANTHER" id="PTHR43429">
    <property type="entry name" value="PYRIDINE NUCLEOTIDE-DISULFIDE OXIDOREDUCTASE DOMAIN-CONTAINING"/>
    <property type="match status" value="1"/>
</dbReference>
<dbReference type="PRINTS" id="PR00368">
    <property type="entry name" value="FADPNR"/>
</dbReference>
<evidence type="ECO:0000256" key="3">
    <source>
        <dbReference type="ARBA" id="ARBA00022630"/>
    </source>
</evidence>
<sequence length="578" mass="61030">MTGESELTAAPPDAAQLPLHKIPLGVYDVIMSEPRTFVIIGGVAGGMSAATRLRRLDEHARIIVLERGEHVSFANCGLPYHVGGVIESRDALVLQTPQALAARFTLDVRVRTEAVAIDPTERSVRVRDLASGTEESIRYDALVLSPGAAPVRIPIPGVERGLVLRDLADMDAIIAAASTARRAVVAGAGFIGLELAENLRHRGLEVTVVEMLPQVLRPFDVEMAGLVAERIRDAGVELRLSTGLTAIEDGHVVVGDGETIPADLVVLSVGVRPESGLARDAGLELDERGYIVVDEHQRTSDPHIYAVGDAVVKQRFDGPASPVWLAGLANRHGRLAADAIAGTPHAAVPALGTAIIGLFGVTAATVGRTERELRDEGRDIRVIHTHPMDHAGYYPGATQLAIKLIIDAASDRILGAQAVGESGADKRIDVIATAMAGGLTASQLADLELAYAPQFASAKDPVNMLGYVADNLAAGERSVQWHELEALQADGWLLVDVRTEGENAAGAIPGSRLIPLDELREHAESLRGERVIVHCKVGQRGHTAARLLEQYGVTVANLDGGYLTWSAGVAATSPKGAA</sequence>
<dbReference type="GO" id="GO:0016491">
    <property type="term" value="F:oxidoreductase activity"/>
    <property type="evidence" value="ECO:0007669"/>
    <property type="project" value="UniProtKB-KW"/>
</dbReference>
<reference evidence="8 9" key="1">
    <citation type="journal article" date="2015" name="Stand. Genomic Sci.">
        <title>Genomic Encyclopedia of Bacterial and Archaeal Type Strains, Phase III: the genomes of soil and plant-associated and newly described type strains.</title>
        <authorList>
            <person name="Whitman W.B."/>
            <person name="Woyke T."/>
            <person name="Klenk H.P."/>
            <person name="Zhou Y."/>
            <person name="Lilburn T.G."/>
            <person name="Beck B.J."/>
            <person name="De Vos P."/>
            <person name="Vandamme P."/>
            <person name="Eisen J.A."/>
            <person name="Garrity G."/>
            <person name="Hugenholtz P."/>
            <person name="Kyrpides N.C."/>
        </authorList>
    </citation>
    <scope>NUCLEOTIDE SEQUENCE [LARGE SCALE GENOMIC DNA]</scope>
    <source>
        <strain evidence="8 9">CV2</strain>
    </source>
</reference>
<keyword evidence="5" id="KW-0560">Oxidoreductase</keyword>
<evidence type="ECO:0000256" key="2">
    <source>
        <dbReference type="ARBA" id="ARBA00009130"/>
    </source>
</evidence>
<dbReference type="InterPro" id="IPR023753">
    <property type="entry name" value="FAD/NAD-binding_dom"/>
</dbReference>
<accession>A0A4Q7LSH6</accession>
<evidence type="ECO:0000256" key="6">
    <source>
        <dbReference type="ARBA" id="ARBA00023284"/>
    </source>
</evidence>
<evidence type="ECO:0000313" key="9">
    <source>
        <dbReference type="Proteomes" id="UP000293519"/>
    </source>
</evidence>
<protein>
    <submittedName>
        <fullName evidence="8">NADPH-dependent 2,4-dienoyl-CoA reductase/sulfur reductase-like enzyme</fullName>
    </submittedName>
</protein>
<proteinExistence type="inferred from homology"/>